<protein>
    <recommendedName>
        <fullName evidence="4">DUF2141 domain-containing protein</fullName>
    </recommendedName>
</protein>
<reference evidence="2 3" key="1">
    <citation type="submission" date="2015-06" db="EMBL/GenBank/DDBJ databases">
        <title>Improved classification and identification of acetic acid bacteria using matrix-assisted laser desorption/ionization time-of-flight mass spectrometry; Gluconobacter nephelii and Gluconobacter uchimurae are later heterotypic synonyms of Gluconobacter japonicus and Gluconobacter oxydans, respectively.</title>
        <authorList>
            <person name="Li L."/>
            <person name="Cleenwerck I."/>
            <person name="De Vuyst L."/>
            <person name="Vandamme P."/>
        </authorList>
    </citation>
    <scope>NUCLEOTIDE SEQUENCE [LARGE SCALE GENOMIC DNA]</scope>
    <source>
        <strain evidence="2 3">LMG 1356</strain>
    </source>
</reference>
<dbReference type="Proteomes" id="UP000075682">
    <property type="component" value="Unassembled WGS sequence"/>
</dbReference>
<dbReference type="Pfam" id="PF09912">
    <property type="entry name" value="DUF2141"/>
    <property type="match status" value="1"/>
</dbReference>
<sequence>MMKLPLMLFLFLLPDVVQAAALNVAVTNIPDATGNIRVAVCTKAEFLAPDCGYHAIVPSRPGQVSVTFADVRPGVYAVQSFQDRNGNQKLDQNFLGIPKEPLGFSRSPPMHFGPPRFADAAFTFGNQDAALSVALRTK</sequence>
<evidence type="ECO:0000313" key="3">
    <source>
        <dbReference type="Proteomes" id="UP000075682"/>
    </source>
</evidence>
<feature type="chain" id="PRO_5043711146" description="DUF2141 domain-containing protein" evidence="1">
    <location>
        <begin position="20"/>
        <end position="138"/>
    </location>
</feature>
<dbReference type="EMBL" id="LHZN01000127">
    <property type="protein sequence ID" value="KXV38186.1"/>
    <property type="molecule type" value="Genomic_DNA"/>
</dbReference>
<gene>
    <name evidence="2" type="ORF">AD941_07145</name>
</gene>
<dbReference type="AlphaFoldDB" id="A0AAW3QX68"/>
<evidence type="ECO:0000256" key="1">
    <source>
        <dbReference type="SAM" id="SignalP"/>
    </source>
</evidence>
<name>A0AAW3QX68_9PROT</name>
<comment type="caution">
    <text evidence="2">The sequence shown here is derived from an EMBL/GenBank/DDBJ whole genome shotgun (WGS) entry which is preliminary data.</text>
</comment>
<evidence type="ECO:0008006" key="4">
    <source>
        <dbReference type="Google" id="ProtNLM"/>
    </source>
</evidence>
<proteinExistence type="predicted"/>
<keyword evidence="1" id="KW-0732">Signal</keyword>
<dbReference type="InterPro" id="IPR018673">
    <property type="entry name" value="DUF2141"/>
</dbReference>
<accession>A0AAW3QX68</accession>
<feature type="signal peptide" evidence="1">
    <location>
        <begin position="1"/>
        <end position="19"/>
    </location>
</feature>
<evidence type="ECO:0000313" key="2">
    <source>
        <dbReference type="EMBL" id="KXV38186.1"/>
    </source>
</evidence>
<organism evidence="2 3">
    <name type="scientific">Gluconobacter albidus</name>
    <dbReference type="NCBI Taxonomy" id="318683"/>
    <lineage>
        <taxon>Bacteria</taxon>
        <taxon>Pseudomonadati</taxon>
        <taxon>Pseudomonadota</taxon>
        <taxon>Alphaproteobacteria</taxon>
        <taxon>Acetobacterales</taxon>
        <taxon>Acetobacteraceae</taxon>
        <taxon>Gluconobacter</taxon>
    </lineage>
</organism>